<evidence type="ECO:0000313" key="1">
    <source>
        <dbReference type="EMBL" id="CAD0331607.1"/>
    </source>
</evidence>
<dbReference type="EMBL" id="JAWMQI010000184">
    <property type="protein sequence ID" value="MDV7251333.1"/>
    <property type="molecule type" value="Genomic_DNA"/>
</dbReference>
<evidence type="ECO:0000313" key="3">
    <source>
        <dbReference type="Proteomes" id="UP000515406"/>
    </source>
</evidence>
<reference evidence="1 3" key="1">
    <citation type="submission" date="2020-07" db="EMBL/GenBank/DDBJ databases">
        <authorList>
            <person name="Pothier F. J."/>
        </authorList>
    </citation>
    <scope>NUCLEOTIDE SEQUENCE [LARGE SCALE GENOMIC DNA]</scope>
    <source>
        <strain evidence="1 3">CFBP 498</strain>
    </source>
</reference>
<sequence>MIIKAFQLRLDTPSGLFGIAETFSRHLTIIKGRNSSGKSTFFNSLLYSIGMEELVGGVGPKQLTSAVRMSFDYEGQTISILSAETLIELENASGEVITMRRAIKDEARSDRLVEIAKGAVLTEHVTPDSWRPTYIHGQGSASQEDGFFQQFESFLGLSLPRVGLTSGRTTKLYLQTVFAAHAIEQKRGWTDYIAGIPFYGIRDARTRVAEYLLGLGTFENLALKSELDAESSQINLDWRQVLDELRREAGALGFSLHGAPAQVTAAFLPEEVQLKRASSDEPMTLRDYALSLASELQGLTSNKGDKGTDGTPELRTRISQAEQDLQRIAVLYDRASSHHALQAASRTELKNLLSETDRDLTKNKAVKRLQQMGAQRGVELAKGNCPSCHQPVSDSLVVERISGSQMDLESNIGYLESQRRMLSRQVSALEEGLTESEVSVRSFAQDLDRKRDRLTSLKEDLGSSAQQEKAALRRAIQLELEIGRLDALAQASERLAGELASIADRLRTNQQLRTALPRAC</sequence>
<keyword evidence="3" id="KW-1185">Reference proteome</keyword>
<reference evidence="2 4" key="2">
    <citation type="submission" date="2023-10" db="EMBL/GenBank/DDBJ databases">
        <title>A new tool for lettuce pathogen research.</title>
        <authorList>
            <person name="Horton K.N."/>
            <person name="Cseke L.J."/>
            <person name="Badiwe M."/>
            <person name="Tesfaye D."/>
            <person name="Klein A."/>
            <person name="Su J."/>
            <person name="Potnis N."/>
            <person name="Gassmann W."/>
        </authorList>
    </citation>
    <scope>NUCLEOTIDE SEQUENCE [LARGE SCALE GENOMIC DNA]</scope>
    <source>
        <strain evidence="2 4">JSKH1901</strain>
    </source>
</reference>
<dbReference type="Proteomes" id="UP001187425">
    <property type="component" value="Unassembled WGS sequence"/>
</dbReference>
<gene>
    <name evidence="1" type="ORF">CFBP498_22170</name>
    <name evidence="2" type="ORF">R4K57_23785</name>
</gene>
<evidence type="ECO:0008006" key="5">
    <source>
        <dbReference type="Google" id="ProtNLM"/>
    </source>
</evidence>
<dbReference type="Proteomes" id="UP000515406">
    <property type="component" value="Chromosome"/>
</dbReference>
<dbReference type="EMBL" id="LR828257">
    <property type="protein sequence ID" value="CAD0331607.1"/>
    <property type="molecule type" value="Genomic_DNA"/>
</dbReference>
<proteinExistence type="predicted"/>
<dbReference type="Gene3D" id="3.40.50.300">
    <property type="entry name" value="P-loop containing nucleotide triphosphate hydrolases"/>
    <property type="match status" value="1"/>
</dbReference>
<dbReference type="AlphaFoldDB" id="A0A6V7DBR1"/>
<dbReference type="EMBL" id="LR828257">
    <property type="protein sequence ID" value="CAD0331616.1"/>
    <property type="molecule type" value="Genomic_DNA"/>
</dbReference>
<evidence type="ECO:0000313" key="2">
    <source>
        <dbReference type="EMBL" id="MDV7251333.1"/>
    </source>
</evidence>
<name>A0A6V7DBR1_9XANT</name>
<accession>A0A6V7DBR1</accession>
<dbReference type="RefSeq" id="WP_183153064.1">
    <property type="nucleotide sequence ID" value="NZ_JAJTZO010000039.1"/>
</dbReference>
<dbReference type="InterPro" id="IPR027417">
    <property type="entry name" value="P-loop_NTPase"/>
</dbReference>
<protein>
    <recommendedName>
        <fullName evidence="5">Rad50/SbcC-type AAA domain-containing protein</fullName>
    </recommendedName>
</protein>
<evidence type="ECO:0000313" key="4">
    <source>
        <dbReference type="Proteomes" id="UP001187425"/>
    </source>
</evidence>
<organism evidence="1 3">
    <name type="scientific">Xanthomonas hortorum pv. vitians</name>
    <dbReference type="NCBI Taxonomy" id="83224"/>
    <lineage>
        <taxon>Bacteria</taxon>
        <taxon>Pseudomonadati</taxon>
        <taxon>Pseudomonadota</taxon>
        <taxon>Gammaproteobacteria</taxon>
        <taxon>Lysobacterales</taxon>
        <taxon>Lysobacteraceae</taxon>
        <taxon>Xanthomonas</taxon>
    </lineage>
</organism>